<dbReference type="Pfam" id="PF04338">
    <property type="entry name" value="DUF481"/>
    <property type="match status" value="1"/>
</dbReference>
<gene>
    <name evidence="2" type="ORF">SAMN04488515_0538</name>
</gene>
<evidence type="ECO:0000313" key="3">
    <source>
        <dbReference type="Proteomes" id="UP000199167"/>
    </source>
</evidence>
<keyword evidence="1" id="KW-0732">Signal</keyword>
<dbReference type="InterPro" id="IPR007433">
    <property type="entry name" value="DUF481"/>
</dbReference>
<sequence length="278" mass="29885">MKQNVFVLAAIAAVMSSSAIAQTTAFDNRDAALDAVDDLEEAISEDAERDIRNFGNEGREVGSYGSLALRGTSTSNDGDTSNDLGIGLRWGTYDGVNGFDATASFAYGDDDGVETENNLLIGLDYRRDFSDAFFGYAQADAAFDRLSETEGEYSQDVFIGAGVGYRILNSADTQWSVQAGPGYRFAEVVGGADVEEAAASVSSNFFTSLTETSYVTNDTDVIYSDTATTVTNELALNVDVTETLTMRTSYSTNFNDQTDNSFSDAENKFGIAAVYNFR</sequence>
<dbReference type="STRING" id="364200.SAMN04488515_0538"/>
<reference evidence="2 3" key="1">
    <citation type="submission" date="2016-10" db="EMBL/GenBank/DDBJ databases">
        <authorList>
            <person name="de Groot N.N."/>
        </authorList>
    </citation>
    <scope>NUCLEOTIDE SEQUENCE [LARGE SCALE GENOMIC DNA]</scope>
    <source>
        <strain evidence="2 3">DSM 17925</strain>
    </source>
</reference>
<dbReference type="Proteomes" id="UP000199167">
    <property type="component" value="Unassembled WGS sequence"/>
</dbReference>
<feature type="signal peptide" evidence="1">
    <location>
        <begin position="1"/>
        <end position="21"/>
    </location>
</feature>
<organism evidence="2 3">
    <name type="scientific">Cognatiyoonia koreensis</name>
    <dbReference type="NCBI Taxonomy" id="364200"/>
    <lineage>
        <taxon>Bacteria</taxon>
        <taxon>Pseudomonadati</taxon>
        <taxon>Pseudomonadota</taxon>
        <taxon>Alphaproteobacteria</taxon>
        <taxon>Rhodobacterales</taxon>
        <taxon>Paracoccaceae</taxon>
        <taxon>Cognatiyoonia</taxon>
    </lineage>
</organism>
<evidence type="ECO:0000256" key="1">
    <source>
        <dbReference type="SAM" id="SignalP"/>
    </source>
</evidence>
<accession>A0A1I0NDY2</accession>
<dbReference type="AlphaFoldDB" id="A0A1I0NDY2"/>
<protein>
    <submittedName>
        <fullName evidence="2">Putative salt-induced outer membrane protein</fullName>
    </submittedName>
</protein>
<name>A0A1I0NDY2_9RHOB</name>
<proteinExistence type="predicted"/>
<dbReference type="EMBL" id="FOIZ01000001">
    <property type="protein sequence ID" value="SEV98912.1"/>
    <property type="molecule type" value="Genomic_DNA"/>
</dbReference>
<dbReference type="RefSeq" id="WP_165611771.1">
    <property type="nucleotide sequence ID" value="NZ_FOIZ01000001.1"/>
</dbReference>
<feature type="chain" id="PRO_5011520495" evidence="1">
    <location>
        <begin position="22"/>
        <end position="278"/>
    </location>
</feature>
<evidence type="ECO:0000313" key="2">
    <source>
        <dbReference type="EMBL" id="SEV98912.1"/>
    </source>
</evidence>
<keyword evidence="3" id="KW-1185">Reference proteome</keyword>